<dbReference type="SMART" id="SM00267">
    <property type="entry name" value="GGDEF"/>
    <property type="match status" value="1"/>
</dbReference>
<comment type="catalytic activity">
    <reaction evidence="3">
        <text>2 GTP = 3',3'-c-di-GMP + 2 diphosphate</text>
        <dbReference type="Rhea" id="RHEA:24898"/>
        <dbReference type="ChEBI" id="CHEBI:33019"/>
        <dbReference type="ChEBI" id="CHEBI:37565"/>
        <dbReference type="ChEBI" id="CHEBI:58805"/>
        <dbReference type="EC" id="2.7.7.65"/>
    </reaction>
</comment>
<dbReference type="InterPro" id="IPR029787">
    <property type="entry name" value="Nucleotide_cyclase"/>
</dbReference>
<organism evidence="5 6">
    <name type="scientific">Aliivibrio wodanis</name>
    <dbReference type="NCBI Taxonomy" id="80852"/>
    <lineage>
        <taxon>Bacteria</taxon>
        <taxon>Pseudomonadati</taxon>
        <taxon>Pseudomonadota</taxon>
        <taxon>Gammaproteobacteria</taxon>
        <taxon>Vibrionales</taxon>
        <taxon>Vibrionaceae</taxon>
        <taxon>Aliivibrio</taxon>
    </lineage>
</organism>
<dbReference type="PROSITE" id="PS50887">
    <property type="entry name" value="GGDEF"/>
    <property type="match status" value="1"/>
</dbReference>
<dbReference type="GO" id="GO:1902201">
    <property type="term" value="P:negative regulation of bacterial-type flagellum-dependent cell motility"/>
    <property type="evidence" value="ECO:0007669"/>
    <property type="project" value="TreeGrafter"/>
</dbReference>
<dbReference type="PATRIC" id="fig|80852.17.peg.2941"/>
<dbReference type="PANTHER" id="PTHR45138:SF9">
    <property type="entry name" value="DIGUANYLATE CYCLASE DGCM-RELATED"/>
    <property type="match status" value="1"/>
</dbReference>
<dbReference type="FunFam" id="3.30.70.270:FF:000001">
    <property type="entry name" value="Diguanylate cyclase domain protein"/>
    <property type="match status" value="1"/>
</dbReference>
<protein>
    <recommendedName>
        <fullName evidence="2">diguanylate cyclase</fullName>
        <ecNumber evidence="2">2.7.7.65</ecNumber>
    </recommendedName>
</protein>
<dbReference type="CDD" id="cd01949">
    <property type="entry name" value="GGDEF"/>
    <property type="match status" value="1"/>
</dbReference>
<dbReference type="SUPFAM" id="SSF55781">
    <property type="entry name" value="GAF domain-like"/>
    <property type="match status" value="1"/>
</dbReference>
<dbReference type="SUPFAM" id="SSF48452">
    <property type="entry name" value="TPR-like"/>
    <property type="match status" value="2"/>
</dbReference>
<comment type="cofactor">
    <cofactor evidence="1">
        <name>Mg(2+)</name>
        <dbReference type="ChEBI" id="CHEBI:18420"/>
    </cofactor>
</comment>
<dbReference type="KEGG" id="awd:AWOD_II_0193"/>
<dbReference type="InterPro" id="IPR029016">
    <property type="entry name" value="GAF-like_dom_sf"/>
</dbReference>
<dbReference type="GO" id="GO:0052621">
    <property type="term" value="F:diguanylate cyclase activity"/>
    <property type="evidence" value="ECO:0007669"/>
    <property type="project" value="UniProtKB-EC"/>
</dbReference>
<dbReference type="InterPro" id="IPR050469">
    <property type="entry name" value="Diguanylate_Cyclase"/>
</dbReference>
<dbReference type="Gene3D" id="3.30.450.40">
    <property type="match status" value="1"/>
</dbReference>
<dbReference type="HOGENOM" id="CLU_022176_0_1_6"/>
<dbReference type="Pfam" id="PF13185">
    <property type="entry name" value="GAF_2"/>
    <property type="match status" value="1"/>
</dbReference>
<evidence type="ECO:0000256" key="1">
    <source>
        <dbReference type="ARBA" id="ARBA00001946"/>
    </source>
</evidence>
<proteinExistence type="predicted"/>
<dbReference type="InterPro" id="IPR011990">
    <property type="entry name" value="TPR-like_helical_dom_sf"/>
</dbReference>
<keyword evidence="6" id="KW-1185">Reference proteome</keyword>
<dbReference type="Gene3D" id="3.30.70.270">
    <property type="match status" value="1"/>
</dbReference>
<dbReference type="SUPFAM" id="SSF55073">
    <property type="entry name" value="Nucleotide cyclase"/>
    <property type="match status" value="1"/>
</dbReference>
<dbReference type="OrthoDB" id="9805474at2"/>
<dbReference type="InterPro" id="IPR003018">
    <property type="entry name" value="GAF"/>
</dbReference>
<dbReference type="Gene3D" id="1.25.40.10">
    <property type="entry name" value="Tetratricopeptide repeat domain"/>
    <property type="match status" value="2"/>
</dbReference>
<accession>A0A090IBM1</accession>
<dbReference type="SMART" id="SM00065">
    <property type="entry name" value="GAF"/>
    <property type="match status" value="1"/>
</dbReference>
<dbReference type="AlphaFoldDB" id="A0A090IBM1"/>
<dbReference type="EC" id="2.7.7.65" evidence="2"/>
<sequence>MSAIAAHQKCLLIAISIYNDHSEQAFDKAKKRIKDVSAEFGVEPKLVYLDYLDAYEMSRKRSFSQVVDVFKSLLEQAIEQGECLLENVIYVNLGRLYAAFGQYQVALEYLMIAHRNEHVFDPSFSMVLYIFLSDIYLKLEDNPLAIFYGQKVLTPENILANPFPIAINYHNIALAQIRLGQLDAAQENLSHAKKLAQGCKNEYAIAYNCLAQAEWYHVNQQDDKAETSYVSAIENMTATGVNNTIIEVHQEYAVFLIKQQRYAEALEHLNIGLDHDVDQENIIKNIELYHQLFTCYKKLGKVDQAYQQVEKQYRYLLKIRDNLFKEQSQFIRQGVINSENTKKTENYLQAQNLMTAMSAIGQKIATCDDLDDILPDLLQDISAILPCEYVSLSMLDLENDRLNNTYQIDINGRIPAFNQVYSEKSSIASYCCYTRDSVLLNTGLPSEVHYYLPHLKQKSTIAYVPGTETMTFSGIFSPVILGDELLGCISLQHRKTYLYQQHHLDVLEQLAQYIAIAIKNIKQKKQLELLSKTDALTGLLNRYELDAVAKNCINKSDSQLSMLMLDIDYFKQYNDTLGHSAGDQLLITLSRIMKTTFAQKGHVFRYGGDEFFVLLEETSTFQANVFANQLRENVQNETLQHPQSSVSDCVTLTMGVATCITHSELSLKSLIQMADKALYQGKEKGRGSVISINYAAEAV</sequence>
<evidence type="ECO:0000313" key="5">
    <source>
        <dbReference type="EMBL" id="CED56844.1"/>
    </source>
</evidence>
<dbReference type="STRING" id="80852.AWOD_II_0193"/>
<dbReference type="InterPro" id="IPR000160">
    <property type="entry name" value="GGDEF_dom"/>
</dbReference>
<evidence type="ECO:0000256" key="2">
    <source>
        <dbReference type="ARBA" id="ARBA00012528"/>
    </source>
</evidence>
<dbReference type="InterPro" id="IPR043128">
    <property type="entry name" value="Rev_trsase/Diguanyl_cyclase"/>
</dbReference>
<dbReference type="GO" id="GO:0043709">
    <property type="term" value="P:cell adhesion involved in single-species biofilm formation"/>
    <property type="evidence" value="ECO:0007669"/>
    <property type="project" value="TreeGrafter"/>
</dbReference>
<dbReference type="GO" id="GO:0005886">
    <property type="term" value="C:plasma membrane"/>
    <property type="evidence" value="ECO:0007669"/>
    <property type="project" value="TreeGrafter"/>
</dbReference>
<dbReference type="EMBL" id="LN554847">
    <property type="protein sequence ID" value="CED56844.1"/>
    <property type="molecule type" value="Genomic_DNA"/>
</dbReference>
<dbReference type="PANTHER" id="PTHR45138">
    <property type="entry name" value="REGULATORY COMPONENTS OF SENSORY TRANSDUCTION SYSTEM"/>
    <property type="match status" value="1"/>
</dbReference>
<name>A0A090IBM1_9GAMM</name>
<dbReference type="Pfam" id="PF00990">
    <property type="entry name" value="GGDEF"/>
    <property type="match status" value="1"/>
</dbReference>
<dbReference type="Proteomes" id="UP000032427">
    <property type="component" value="Chromosome 2"/>
</dbReference>
<reference evidence="6" key="1">
    <citation type="submission" date="2014-09" db="EMBL/GenBank/DDBJ databases">
        <authorList>
            <person name="Hjerde E."/>
        </authorList>
    </citation>
    <scope>NUCLEOTIDE SEQUENCE [LARGE SCALE GENOMIC DNA]</scope>
    <source>
        <strain evidence="6">06/09/139</strain>
    </source>
</reference>
<dbReference type="NCBIfam" id="TIGR00254">
    <property type="entry name" value="GGDEF"/>
    <property type="match status" value="1"/>
</dbReference>
<evidence type="ECO:0000259" key="4">
    <source>
        <dbReference type="PROSITE" id="PS50887"/>
    </source>
</evidence>
<gene>
    <name evidence="5" type="ORF">AWOD_II_0193</name>
</gene>
<evidence type="ECO:0000313" key="6">
    <source>
        <dbReference type="Proteomes" id="UP000032427"/>
    </source>
</evidence>
<evidence type="ECO:0000256" key="3">
    <source>
        <dbReference type="ARBA" id="ARBA00034247"/>
    </source>
</evidence>
<dbReference type="GeneID" id="28542437"/>
<feature type="domain" description="GGDEF" evidence="4">
    <location>
        <begin position="558"/>
        <end position="694"/>
    </location>
</feature>